<feature type="compositionally biased region" description="Polar residues" evidence="1">
    <location>
        <begin position="707"/>
        <end position="718"/>
    </location>
</feature>
<keyword evidence="2" id="KW-0732">Signal</keyword>
<feature type="compositionally biased region" description="Basic residues" evidence="1">
    <location>
        <begin position="691"/>
        <end position="706"/>
    </location>
</feature>
<reference evidence="3" key="2">
    <citation type="submission" date="2020-05" db="UniProtKB">
        <authorList>
            <consortium name="EnsemblMetazoa"/>
        </authorList>
    </citation>
    <scope>IDENTIFICATION</scope>
    <source>
        <strain evidence="3">IAEA</strain>
    </source>
</reference>
<feature type="region of interest" description="Disordered" evidence="1">
    <location>
        <begin position="172"/>
        <end position="295"/>
    </location>
</feature>
<feature type="compositionally biased region" description="Low complexity" evidence="1">
    <location>
        <begin position="772"/>
        <end position="781"/>
    </location>
</feature>
<evidence type="ECO:0008006" key="5">
    <source>
        <dbReference type="Google" id="ProtNLM"/>
    </source>
</evidence>
<feature type="compositionally biased region" description="Polar residues" evidence="1">
    <location>
        <begin position="794"/>
        <end position="803"/>
    </location>
</feature>
<feature type="compositionally biased region" description="Basic residues" evidence="1">
    <location>
        <begin position="738"/>
        <end position="764"/>
    </location>
</feature>
<feature type="signal peptide" evidence="2">
    <location>
        <begin position="1"/>
        <end position="17"/>
    </location>
</feature>
<dbReference type="AlphaFoldDB" id="A0A1B0B3Y5"/>
<protein>
    <recommendedName>
        <fullName evidence="5">BZIP domain-containing protein</fullName>
    </recommendedName>
</protein>
<feature type="compositionally biased region" description="Basic and acidic residues" evidence="1">
    <location>
        <begin position="283"/>
        <end position="295"/>
    </location>
</feature>
<dbReference type="Proteomes" id="UP000092460">
    <property type="component" value="Unassembled WGS sequence"/>
</dbReference>
<accession>A0A1B0B3Y5</accession>
<feature type="region of interest" description="Disordered" evidence="1">
    <location>
        <begin position="684"/>
        <end position="816"/>
    </location>
</feature>
<sequence length="951" mass="108246">MKICSFIIIISMAAVTAQDGSTAMEKENRNISSEKLTVPSFNTSNSEDQNNQAPKGNDSEKIETELLSPDKKPPTVTDFILQPFIALKPAVGQPPFGDAKQASTSPALSPWSWLGFATGQSLNSSLNSWRDSLTQWLRVPILLPNSADTPVSSAIASPVTTEQPDVVVHVQRRRGTTKRPTISIANQKLPQRHNNKFPNVLQENDNGFYDNDDNDSFDSNENIERDNDQEEDSIEELDNNEDIEENDNDDNDDEDSYTEDEYEEETQRPQHRRRYKASNNKGNEAKRRKEENRLSDKFHARQYYQQQQQQRQKKNPPKNLEKFIQQFIGSQNPASASSGKQREQVKLLINGQGQKLYLLEEGTTLDTASTPINYIKKPAQNSVENTRPTTSSLPYIYIRPVVIGIPQFQFPEQAVEQDYEKTPSIRPQTVQALPEDSLYNIFKATKRPSSVRQRKVGTDVMSSRTKVEKPTATDTENDFIVVGDDSEPGLGRQASENLNIKSWALQTSRRITFQPVSRSARLRTILKKMKKNVFLLIALCVFFRWINASTDTQAAPSAATLSLKGAGENQQASQDHNDTFEKITNFDNENERVPDKADTGAGIEDAELRKNPDIYKTVSDCEKTDPSQCVVTNQENQIVNTAKVTKPAKQQRLSRYLIAFHRQNQQINVLPADDDNKETVTVRKADQGRALRQRQRSRRRNAKNKTTRLNDNNKTITSGKRAAPKKHSNLKSSAKSSNVKKFKSKNSTKSHRKISRSAKNKQPNKARDYKMKSSTKTNNKNGLKRASPGKRNLKNNNQTTGRGSIQERKNDGHYAKKDDFAPVTYVLSSITRLQNGHDNTNHGYVRSHGRLAAANPANRNFNLLDILMQAVLNAVRRSDMLRREQAHRKLVRSNSKCKAEVKRLRRKLKYKAHAHRRRIAAAKRRAQRMRRRRQQKQRRRRNKTRTVKVKA</sequence>
<feature type="region of interest" description="Disordered" evidence="1">
    <location>
        <begin position="18"/>
        <end position="60"/>
    </location>
</feature>
<proteinExistence type="predicted"/>
<dbReference type="EnsemblMetazoa" id="GPPI018055-RA">
    <property type="protein sequence ID" value="GPPI018055-PA"/>
    <property type="gene ID" value="GPPI018055"/>
</dbReference>
<dbReference type="EMBL" id="JXJN01008111">
    <property type="status" value="NOT_ANNOTATED_CDS"/>
    <property type="molecule type" value="Genomic_DNA"/>
</dbReference>
<feature type="compositionally biased region" description="Polar residues" evidence="1">
    <location>
        <begin position="30"/>
        <end position="54"/>
    </location>
</feature>
<evidence type="ECO:0000313" key="3">
    <source>
        <dbReference type="EnsemblMetazoa" id="GPPI018055-PA"/>
    </source>
</evidence>
<keyword evidence="4" id="KW-1185">Reference proteome</keyword>
<feature type="compositionally biased region" description="Polar residues" evidence="1">
    <location>
        <begin position="178"/>
        <end position="189"/>
    </location>
</feature>
<dbReference type="VEuPathDB" id="VectorBase:GPPI018055"/>
<name>A0A1B0B3Y5_9MUSC</name>
<feature type="compositionally biased region" description="Acidic residues" evidence="1">
    <location>
        <begin position="227"/>
        <end position="264"/>
    </location>
</feature>
<feature type="chain" id="PRO_5008404481" description="BZIP domain-containing protein" evidence="2">
    <location>
        <begin position="18"/>
        <end position="951"/>
    </location>
</feature>
<reference evidence="4" key="1">
    <citation type="submission" date="2015-01" db="EMBL/GenBank/DDBJ databases">
        <authorList>
            <person name="Aksoy S."/>
            <person name="Warren W."/>
            <person name="Wilson R.K."/>
        </authorList>
    </citation>
    <scope>NUCLEOTIDE SEQUENCE [LARGE SCALE GENOMIC DNA]</scope>
    <source>
        <strain evidence="4">IAEA</strain>
    </source>
</reference>
<evidence type="ECO:0000256" key="1">
    <source>
        <dbReference type="SAM" id="MobiDB-lite"/>
    </source>
</evidence>
<feature type="compositionally biased region" description="Basic and acidic residues" evidence="1">
    <location>
        <begin position="805"/>
        <end position="816"/>
    </location>
</feature>
<organism evidence="3 4">
    <name type="scientific">Glossina palpalis gambiensis</name>
    <dbReference type="NCBI Taxonomy" id="67801"/>
    <lineage>
        <taxon>Eukaryota</taxon>
        <taxon>Metazoa</taxon>
        <taxon>Ecdysozoa</taxon>
        <taxon>Arthropoda</taxon>
        <taxon>Hexapoda</taxon>
        <taxon>Insecta</taxon>
        <taxon>Pterygota</taxon>
        <taxon>Neoptera</taxon>
        <taxon>Endopterygota</taxon>
        <taxon>Diptera</taxon>
        <taxon>Brachycera</taxon>
        <taxon>Muscomorpha</taxon>
        <taxon>Hippoboscoidea</taxon>
        <taxon>Glossinidae</taxon>
        <taxon>Glossina</taxon>
    </lineage>
</organism>
<evidence type="ECO:0000313" key="4">
    <source>
        <dbReference type="Proteomes" id="UP000092460"/>
    </source>
</evidence>
<evidence type="ECO:0000256" key="2">
    <source>
        <dbReference type="SAM" id="SignalP"/>
    </source>
</evidence>
<feature type="region of interest" description="Disordered" evidence="1">
    <location>
        <begin position="923"/>
        <end position="951"/>
    </location>
</feature>